<evidence type="ECO:0000313" key="1">
    <source>
        <dbReference type="EMBL" id="CEM44504.1"/>
    </source>
</evidence>
<dbReference type="AlphaFoldDB" id="A0A0G4HKD6"/>
<proteinExistence type="predicted"/>
<dbReference type="VEuPathDB" id="CryptoDB:Cvel_28374"/>
<dbReference type="EMBL" id="CDMZ01002939">
    <property type="protein sequence ID" value="CEM44504.1"/>
    <property type="molecule type" value="Genomic_DNA"/>
</dbReference>
<gene>
    <name evidence="1" type="ORF">Cvel_28374</name>
</gene>
<name>A0A0G4HKD6_9ALVE</name>
<protein>
    <submittedName>
        <fullName evidence="1">Uncharacterized protein</fullName>
    </submittedName>
</protein>
<reference evidence="1" key="1">
    <citation type="submission" date="2014-11" db="EMBL/GenBank/DDBJ databases">
        <authorList>
            <person name="Otto D Thomas"/>
            <person name="Naeem Raeece"/>
        </authorList>
    </citation>
    <scope>NUCLEOTIDE SEQUENCE</scope>
</reference>
<sequence length="169" mass="18738">MKGGPKSVVRDIGVQTLRTRQELQALAVPVSPEYFQNLLTEENESGETRVQFTSGSDADVCCRLFEQFARLKASELEEISMWRPFSGYFWSEKVEVLTPSEHDGEDAEDPVEVAKALLSFLEFLAQEGGDKLWHVDLSGHRDGLGSLPAESGCMHVVLLRGPGRGLLED</sequence>
<accession>A0A0G4HKD6</accession>
<organism evidence="1">
    <name type="scientific">Chromera velia CCMP2878</name>
    <dbReference type="NCBI Taxonomy" id="1169474"/>
    <lineage>
        <taxon>Eukaryota</taxon>
        <taxon>Sar</taxon>
        <taxon>Alveolata</taxon>
        <taxon>Colpodellida</taxon>
        <taxon>Chromeraceae</taxon>
        <taxon>Chromera</taxon>
    </lineage>
</organism>